<evidence type="ECO:0000256" key="1">
    <source>
        <dbReference type="ARBA" id="ARBA00012502"/>
    </source>
</evidence>
<evidence type="ECO:0000256" key="2">
    <source>
        <dbReference type="ARBA" id="ARBA00023002"/>
    </source>
</evidence>
<dbReference type="EMBL" id="UINC01009329">
    <property type="protein sequence ID" value="SVA41852.1"/>
    <property type="molecule type" value="Genomic_DNA"/>
</dbReference>
<proteinExistence type="inferred from homology"/>
<dbReference type="PANTHER" id="PTHR43774">
    <property type="entry name" value="PEPTIDE METHIONINE SULFOXIDE REDUCTASE"/>
    <property type="match status" value="1"/>
</dbReference>
<dbReference type="PANTHER" id="PTHR43774:SF1">
    <property type="entry name" value="PEPTIDE METHIONINE SULFOXIDE REDUCTASE MSRA 2"/>
    <property type="match status" value="1"/>
</dbReference>
<dbReference type="HAMAP" id="MF_01401">
    <property type="entry name" value="MsrA"/>
    <property type="match status" value="1"/>
</dbReference>
<protein>
    <recommendedName>
        <fullName evidence="1">peptide-methionine (S)-S-oxide reductase</fullName>
        <ecNumber evidence="1">1.8.4.11</ecNumber>
    </recommendedName>
</protein>
<accession>A0A381VNJ5</accession>
<dbReference type="SUPFAM" id="SSF55068">
    <property type="entry name" value="Peptide methionine sulfoxide reductase"/>
    <property type="match status" value="1"/>
</dbReference>
<dbReference type="EC" id="1.8.4.11" evidence="1"/>
<dbReference type="NCBIfam" id="TIGR00401">
    <property type="entry name" value="msrA"/>
    <property type="match status" value="1"/>
</dbReference>
<dbReference type="AlphaFoldDB" id="A0A381VNJ5"/>
<reference evidence="4" key="1">
    <citation type="submission" date="2018-05" db="EMBL/GenBank/DDBJ databases">
        <authorList>
            <person name="Lanie J.A."/>
            <person name="Ng W.-L."/>
            <person name="Kazmierczak K.M."/>
            <person name="Andrzejewski T.M."/>
            <person name="Davidsen T.M."/>
            <person name="Wayne K.J."/>
            <person name="Tettelin H."/>
            <person name="Glass J.I."/>
            <person name="Rusch D."/>
            <person name="Podicherti R."/>
            <person name="Tsui H.-C.T."/>
            <person name="Winkler M.E."/>
        </authorList>
    </citation>
    <scope>NUCLEOTIDE SEQUENCE</scope>
</reference>
<dbReference type="Gene3D" id="3.30.1060.10">
    <property type="entry name" value="Peptide methionine sulphoxide reductase MsrA"/>
    <property type="match status" value="1"/>
</dbReference>
<gene>
    <name evidence="4" type="ORF">METZ01_LOCUS94706</name>
</gene>
<dbReference type="InterPro" id="IPR002569">
    <property type="entry name" value="Met_Sox_Rdtase_MsrA_dom"/>
</dbReference>
<evidence type="ECO:0000259" key="3">
    <source>
        <dbReference type="Pfam" id="PF01625"/>
    </source>
</evidence>
<dbReference type="Pfam" id="PF01625">
    <property type="entry name" value="PMSR"/>
    <property type="match status" value="1"/>
</dbReference>
<name>A0A381VNJ5_9ZZZZ</name>
<dbReference type="InterPro" id="IPR036509">
    <property type="entry name" value="Met_Sox_Rdtase_MsrA_sf"/>
</dbReference>
<sequence>MESIVLAGGCFWCVEGALKGLRGVSEVMSGYSGGHVDNPTYEQVCGKRTGHAEVVRVRFDPETIERRTLLEVFFTCHDPTQLNRQGNDIGPQYRSAVFYADEGQRADTQAVIDSLADSFRDPIVTEVTPLGEFWLAEDYHHDYFANNPGNPYCRIVAAPKIAKTRGEHASLYE</sequence>
<organism evidence="4">
    <name type="scientific">marine metagenome</name>
    <dbReference type="NCBI Taxonomy" id="408172"/>
    <lineage>
        <taxon>unclassified sequences</taxon>
        <taxon>metagenomes</taxon>
        <taxon>ecological metagenomes</taxon>
    </lineage>
</organism>
<feature type="domain" description="Peptide methionine sulphoxide reductase MsrA" evidence="3">
    <location>
        <begin position="4"/>
        <end position="153"/>
    </location>
</feature>
<evidence type="ECO:0000313" key="4">
    <source>
        <dbReference type="EMBL" id="SVA41852.1"/>
    </source>
</evidence>
<dbReference type="GO" id="GO:0008113">
    <property type="term" value="F:peptide-methionine (S)-S-oxide reductase activity"/>
    <property type="evidence" value="ECO:0007669"/>
    <property type="project" value="UniProtKB-EC"/>
</dbReference>
<keyword evidence="2" id="KW-0560">Oxidoreductase</keyword>